<dbReference type="PANTHER" id="PTHR46889:SF6">
    <property type="entry name" value="TRANSPOSASE INSF FOR INSERTION SEQUENCE IS3B"/>
    <property type="match status" value="1"/>
</dbReference>
<dbReference type="GO" id="GO:0003677">
    <property type="term" value="F:DNA binding"/>
    <property type="evidence" value="ECO:0007669"/>
    <property type="project" value="UniProtKB-KW"/>
</dbReference>
<dbReference type="InterPro" id="IPR048020">
    <property type="entry name" value="Transpos_IS3"/>
</dbReference>
<dbReference type="STRING" id="1392877.SAMN05216221_2183"/>
<evidence type="ECO:0000313" key="6">
    <source>
        <dbReference type="Proteomes" id="UP000243359"/>
    </source>
</evidence>
<name>A0A1H1TJH3_9PSED</name>
<dbReference type="Pfam" id="PF13333">
    <property type="entry name" value="rve_2"/>
    <property type="match status" value="1"/>
</dbReference>
<dbReference type="PROSITE" id="PS50994">
    <property type="entry name" value="INTEGRASE"/>
    <property type="match status" value="1"/>
</dbReference>
<organism evidence="5 6">
    <name type="scientific">Pseudomonas oryzae</name>
    <dbReference type="NCBI Taxonomy" id="1392877"/>
    <lineage>
        <taxon>Bacteria</taxon>
        <taxon>Pseudomonadati</taxon>
        <taxon>Pseudomonadota</taxon>
        <taxon>Gammaproteobacteria</taxon>
        <taxon>Pseudomonadales</taxon>
        <taxon>Pseudomonadaceae</taxon>
        <taxon>Pseudomonas</taxon>
    </lineage>
</organism>
<dbReference type="InterPro" id="IPR012337">
    <property type="entry name" value="RNaseH-like_sf"/>
</dbReference>
<evidence type="ECO:0000256" key="1">
    <source>
        <dbReference type="ARBA" id="ARBA00023125"/>
    </source>
</evidence>
<dbReference type="InterPro" id="IPR001584">
    <property type="entry name" value="Integrase_cat-core"/>
</dbReference>
<dbReference type="Proteomes" id="UP000243359">
    <property type="component" value="Chromosome I"/>
</dbReference>
<evidence type="ECO:0000256" key="2">
    <source>
        <dbReference type="ARBA" id="ARBA00037276"/>
    </source>
</evidence>
<dbReference type="InterPro" id="IPR050900">
    <property type="entry name" value="Transposase_IS3/IS150/IS904"/>
</dbReference>
<evidence type="ECO:0000256" key="3">
    <source>
        <dbReference type="ARBA" id="ARBA00043964"/>
    </source>
</evidence>
<keyword evidence="6" id="KW-1185">Reference proteome</keyword>
<dbReference type="InterPro" id="IPR025948">
    <property type="entry name" value="HTH-like_dom"/>
</dbReference>
<dbReference type="Gene3D" id="3.30.420.10">
    <property type="entry name" value="Ribonuclease H-like superfamily/Ribonuclease H"/>
    <property type="match status" value="1"/>
</dbReference>
<sequence>MKYAFMRTHALQFPVKSMCRVLGVARSGYYAWCSRKPSERHQRQAKLDRQVAQAYGARKGRSGAPRLCLDLRETGLPCNRKTVAASMQRQGLRARAARKFKATTNSRHSLPVAENLLKQDFTAAAPNQKWVGDITYLYTEEGWLYLAVIIDLYSRMVIGWAMSERMTADLACDALRMALWRRKQPKDVIVHSDRGSQYCSLVYQELIRTHHLRCSMSAKGNCYDNACAESFFHSLKVECIHGERFSTRAQIRETVFEYIEVDYNRQRRHSTLGHISPEAFEARMSA</sequence>
<dbReference type="InterPro" id="IPR036397">
    <property type="entry name" value="RNaseH_sf"/>
</dbReference>
<comment type="function">
    <text evidence="2">Involved in the transposition of the insertion sequence IS3.</text>
</comment>
<gene>
    <name evidence="5" type="ORF">SAMN05216221_2183</name>
</gene>
<feature type="domain" description="Integrase catalytic" evidence="4">
    <location>
        <begin position="122"/>
        <end position="284"/>
    </location>
</feature>
<dbReference type="EMBL" id="LT629751">
    <property type="protein sequence ID" value="SDS60358.1"/>
    <property type="molecule type" value="Genomic_DNA"/>
</dbReference>
<reference evidence="6" key="1">
    <citation type="submission" date="2016-10" db="EMBL/GenBank/DDBJ databases">
        <authorList>
            <person name="Varghese N."/>
            <person name="Submissions S."/>
        </authorList>
    </citation>
    <scope>NUCLEOTIDE SEQUENCE [LARGE SCALE GENOMIC DNA]</scope>
    <source>
        <strain evidence="6">KCTC 32247</strain>
    </source>
</reference>
<proteinExistence type="inferred from homology"/>
<comment type="similarity">
    <text evidence="3">Belongs to the transposase IS3/IS150/IS904 family.</text>
</comment>
<evidence type="ECO:0000259" key="4">
    <source>
        <dbReference type="PROSITE" id="PS50994"/>
    </source>
</evidence>
<protein>
    <submittedName>
        <fullName evidence="5">Transposase InsO and inactivated derivatives</fullName>
    </submittedName>
</protein>
<dbReference type="Pfam" id="PF00665">
    <property type="entry name" value="rve"/>
    <property type="match status" value="1"/>
</dbReference>
<dbReference type="GO" id="GO:0015074">
    <property type="term" value="P:DNA integration"/>
    <property type="evidence" value="ECO:0007669"/>
    <property type="project" value="InterPro"/>
</dbReference>
<evidence type="ECO:0000313" key="5">
    <source>
        <dbReference type="EMBL" id="SDS60358.1"/>
    </source>
</evidence>
<dbReference type="NCBIfam" id="NF033516">
    <property type="entry name" value="transpos_IS3"/>
    <property type="match status" value="1"/>
</dbReference>
<keyword evidence="1" id="KW-0238">DNA-binding</keyword>
<accession>A0A1H1TJH3</accession>
<dbReference type="SUPFAM" id="SSF53098">
    <property type="entry name" value="Ribonuclease H-like"/>
    <property type="match status" value="1"/>
</dbReference>
<dbReference type="AlphaFoldDB" id="A0A1H1TJH3"/>
<dbReference type="Pfam" id="PF13276">
    <property type="entry name" value="HTH_21"/>
    <property type="match status" value="1"/>
</dbReference>
<dbReference type="PANTHER" id="PTHR46889">
    <property type="entry name" value="TRANSPOSASE INSF FOR INSERTION SEQUENCE IS3B-RELATED"/>
    <property type="match status" value="1"/>
</dbReference>